<dbReference type="InterPro" id="IPR007712">
    <property type="entry name" value="RelE/ParE_toxin"/>
</dbReference>
<evidence type="ECO:0000313" key="4">
    <source>
        <dbReference type="Proteomes" id="UP000217895"/>
    </source>
</evidence>
<dbReference type="PANTHER" id="PTHR33755">
    <property type="entry name" value="TOXIN PARE1-RELATED"/>
    <property type="match status" value="1"/>
</dbReference>
<dbReference type="Gene3D" id="3.30.2310.20">
    <property type="entry name" value="RelE-like"/>
    <property type="match status" value="1"/>
</dbReference>
<comment type="similarity">
    <text evidence="1">Belongs to the RelE toxin family.</text>
</comment>
<dbReference type="EMBL" id="AP018203">
    <property type="protein sequence ID" value="BAY54503.1"/>
    <property type="molecule type" value="Genomic_DNA"/>
</dbReference>
<protein>
    <submittedName>
        <fullName evidence="3">Plasmid stabilization system protein, RelE/ParE family</fullName>
    </submittedName>
</protein>
<dbReference type="Proteomes" id="UP000217895">
    <property type="component" value="Chromosome"/>
</dbReference>
<proteinExistence type="inferred from homology"/>
<evidence type="ECO:0000313" key="3">
    <source>
        <dbReference type="EMBL" id="BAY54503.1"/>
    </source>
</evidence>
<keyword evidence="4" id="KW-1185">Reference proteome</keyword>
<evidence type="ECO:0000256" key="1">
    <source>
        <dbReference type="ARBA" id="ARBA00006226"/>
    </source>
</evidence>
<organism evidence="3 4">
    <name type="scientific">Leptolyngbya boryana NIES-2135</name>
    <dbReference type="NCBI Taxonomy" id="1973484"/>
    <lineage>
        <taxon>Bacteria</taxon>
        <taxon>Bacillati</taxon>
        <taxon>Cyanobacteriota</taxon>
        <taxon>Cyanophyceae</taxon>
        <taxon>Leptolyngbyales</taxon>
        <taxon>Leptolyngbyaceae</taxon>
        <taxon>Leptolyngbya group</taxon>
        <taxon>Leptolyngbya</taxon>
    </lineage>
</organism>
<dbReference type="InterPro" id="IPR035093">
    <property type="entry name" value="RelE/ParE_toxin_dom_sf"/>
</dbReference>
<dbReference type="InterPro" id="IPR051803">
    <property type="entry name" value="TA_system_RelE-like_toxin"/>
</dbReference>
<gene>
    <name evidence="3" type="ORF">NIES2135_13200</name>
</gene>
<dbReference type="Pfam" id="PF05016">
    <property type="entry name" value="ParE_toxin"/>
    <property type="match status" value="1"/>
</dbReference>
<accession>A0A1Z4JCW1</accession>
<dbReference type="PANTHER" id="PTHR33755:SF6">
    <property type="entry name" value="PLASMID STABILIZATION SYSTEM PROTEIN"/>
    <property type="match status" value="1"/>
</dbReference>
<reference evidence="3 4" key="1">
    <citation type="submission" date="2017-06" db="EMBL/GenBank/DDBJ databases">
        <title>Genome sequencing of cyanobaciteial culture collection at National Institute for Environmental Studies (NIES).</title>
        <authorList>
            <person name="Hirose Y."/>
            <person name="Shimura Y."/>
            <person name="Fujisawa T."/>
            <person name="Nakamura Y."/>
            <person name="Kawachi M."/>
        </authorList>
    </citation>
    <scope>NUCLEOTIDE SEQUENCE [LARGE SCALE GENOMIC DNA]</scope>
    <source>
        <strain evidence="3 4">NIES-2135</strain>
    </source>
</reference>
<name>A0A1Z4JCW1_LEPBY</name>
<keyword evidence="2" id="KW-1277">Toxin-antitoxin system</keyword>
<dbReference type="AlphaFoldDB" id="A0A1Z4JCW1"/>
<sequence length="102" mass="11914">MTRRYQIAPAASRDLNRILDYFLERSIDAGEKFVDEFERKCRNIVSFPNIGKSYGYLAPTLRGGLLNDYIVLYIVTDELVEVVRILHGRQDLEAQFPESWQE</sequence>
<evidence type="ECO:0000256" key="2">
    <source>
        <dbReference type="ARBA" id="ARBA00022649"/>
    </source>
</evidence>